<name>A0A926HUN9_9FIRM</name>
<protein>
    <submittedName>
        <fullName evidence="1">Uncharacterized protein</fullName>
    </submittedName>
</protein>
<keyword evidence="2" id="KW-1185">Reference proteome</keyword>
<evidence type="ECO:0000313" key="2">
    <source>
        <dbReference type="Proteomes" id="UP000611762"/>
    </source>
</evidence>
<reference evidence="1" key="1">
    <citation type="submission" date="2020-08" db="EMBL/GenBank/DDBJ databases">
        <title>Genome public.</title>
        <authorList>
            <person name="Liu C."/>
            <person name="Sun Q."/>
        </authorList>
    </citation>
    <scope>NUCLEOTIDE SEQUENCE</scope>
    <source>
        <strain evidence="1">H8</strain>
    </source>
</reference>
<dbReference type="Proteomes" id="UP000611762">
    <property type="component" value="Unassembled WGS sequence"/>
</dbReference>
<dbReference type="EMBL" id="JACRSU010000002">
    <property type="protein sequence ID" value="MBC8540767.1"/>
    <property type="molecule type" value="Genomic_DNA"/>
</dbReference>
<gene>
    <name evidence="1" type="ORF">H8698_07230</name>
</gene>
<organism evidence="1 2">
    <name type="scientific">Congzhengia minquanensis</name>
    <dbReference type="NCBI Taxonomy" id="2763657"/>
    <lineage>
        <taxon>Bacteria</taxon>
        <taxon>Bacillati</taxon>
        <taxon>Bacillota</taxon>
        <taxon>Clostridia</taxon>
        <taxon>Eubacteriales</taxon>
        <taxon>Oscillospiraceae</taxon>
        <taxon>Congzhengia</taxon>
    </lineage>
</organism>
<sequence length="88" mass="9791">MVEFVSYDGRYPNLCRGKLILKIDGKTVPMPKYCMNSGGTTYFDSKGGEHISKGLWSIDVPQQFLKYKDEIEECVNNNVSLGCCGGCI</sequence>
<dbReference type="RefSeq" id="WP_249311914.1">
    <property type="nucleotide sequence ID" value="NZ_JACRSU010000002.1"/>
</dbReference>
<evidence type="ECO:0000313" key="1">
    <source>
        <dbReference type="EMBL" id="MBC8540767.1"/>
    </source>
</evidence>
<dbReference type="AlphaFoldDB" id="A0A926HUN9"/>
<comment type="caution">
    <text evidence="1">The sequence shown here is derived from an EMBL/GenBank/DDBJ whole genome shotgun (WGS) entry which is preliminary data.</text>
</comment>
<proteinExistence type="predicted"/>
<accession>A0A926HUN9</accession>